<dbReference type="AlphaFoldDB" id="A0A8H5H412"/>
<name>A0A8H5H412_9AGAR</name>
<evidence type="ECO:0000256" key="2">
    <source>
        <dbReference type="ARBA" id="ARBA00022603"/>
    </source>
</evidence>
<keyword evidence="3 7" id="KW-0808">Transferase</keyword>
<comment type="caution">
    <text evidence="8">The sequence shown here is derived from an EMBL/GenBank/DDBJ whole genome shotgun (WGS) entry which is preliminary data.</text>
</comment>
<evidence type="ECO:0000256" key="5">
    <source>
        <dbReference type="ARBA" id="ARBA00022884"/>
    </source>
</evidence>
<evidence type="ECO:0000256" key="1">
    <source>
        <dbReference type="ARBA" id="ARBA00004173"/>
    </source>
</evidence>
<accession>A0A8H5H412</accession>
<evidence type="ECO:0000313" key="9">
    <source>
        <dbReference type="Proteomes" id="UP000565441"/>
    </source>
</evidence>
<dbReference type="InterPro" id="IPR001737">
    <property type="entry name" value="KsgA/Erm"/>
</dbReference>
<dbReference type="Proteomes" id="UP000565441">
    <property type="component" value="Unassembled WGS sequence"/>
</dbReference>
<sequence>MSFPTRSLASCSSSRHLRLLQRVLRSPHRYFSAAPASSKLELPPESEWRKYFPPALQVNHRVSLRNAETAAKLADAFVPEGSEGKVILEAFPGPGQLSRALLNLPKNRIKKIIILEDWEPYLEYLKPLQKADSRVIVVGRDGYNWDSYQLISELGLLDDVPKLGWDQGVHPQLQFISHLPSTVNGEQLISQLLRTVPEHQWLFQYGRVPLSFLLSEHVYNRVTATIDDPSARCKVSIIAEASAHITSALPSSVLNPFDQHFHPVTSAHAKAADLKRSSRAVGLPFQSMNLVPRQHQLIRKGQTDAWDYCLRRLFVRKATELRTALPGLAPGAQILLKKVTDPALPDSERLDVRKKVNKLQAHEWAILLKAFDEWPFKPEDLTIGDFMIRSKNA</sequence>
<evidence type="ECO:0000256" key="3">
    <source>
        <dbReference type="ARBA" id="ARBA00022679"/>
    </source>
</evidence>
<comment type="function">
    <text evidence="6">Mitochondrial transcription factor that confers selective promoter recognition on the core subunit of the yeast mitochondrial RNA polymerase. Interacts with DNA in a non-specific manner.</text>
</comment>
<dbReference type="GO" id="GO:0000179">
    <property type="term" value="F:rRNA (adenine-N6,N6-)-dimethyltransferase activity"/>
    <property type="evidence" value="ECO:0007669"/>
    <property type="project" value="TreeGrafter"/>
</dbReference>
<dbReference type="GO" id="GO:0005759">
    <property type="term" value="C:mitochondrial matrix"/>
    <property type="evidence" value="ECO:0007669"/>
    <property type="project" value="TreeGrafter"/>
</dbReference>
<dbReference type="OrthoDB" id="16079at2759"/>
<evidence type="ECO:0000256" key="6">
    <source>
        <dbReference type="ARBA" id="ARBA00024915"/>
    </source>
</evidence>
<organism evidence="8 9">
    <name type="scientific">Tricholomella constricta</name>
    <dbReference type="NCBI Taxonomy" id="117010"/>
    <lineage>
        <taxon>Eukaryota</taxon>
        <taxon>Fungi</taxon>
        <taxon>Dikarya</taxon>
        <taxon>Basidiomycota</taxon>
        <taxon>Agaricomycotina</taxon>
        <taxon>Agaricomycetes</taxon>
        <taxon>Agaricomycetidae</taxon>
        <taxon>Agaricales</taxon>
        <taxon>Tricholomatineae</taxon>
        <taxon>Lyophyllaceae</taxon>
        <taxon>Tricholomella</taxon>
    </lineage>
</organism>
<keyword evidence="7" id="KW-0698">rRNA processing</keyword>
<evidence type="ECO:0000256" key="4">
    <source>
        <dbReference type="ARBA" id="ARBA00022691"/>
    </source>
</evidence>
<dbReference type="PANTHER" id="PTHR11727">
    <property type="entry name" value="DIMETHYLADENOSINE TRANSFERASE"/>
    <property type="match status" value="1"/>
</dbReference>
<keyword evidence="4 7" id="KW-0949">S-adenosyl-L-methionine</keyword>
<dbReference type="GO" id="GO:0034246">
    <property type="term" value="F:mitochondrial transcription factor activity"/>
    <property type="evidence" value="ECO:0007669"/>
    <property type="project" value="TreeGrafter"/>
</dbReference>
<evidence type="ECO:0000313" key="8">
    <source>
        <dbReference type="EMBL" id="KAF5376226.1"/>
    </source>
</evidence>
<gene>
    <name evidence="8" type="ORF">D9615_008540</name>
</gene>
<keyword evidence="5" id="KW-0694">RNA-binding</keyword>
<protein>
    <recommendedName>
        <fullName evidence="7">rRNA adenine N(6)-methyltransferase</fullName>
        <ecNumber evidence="7">2.1.1.-</ecNumber>
    </recommendedName>
</protein>
<evidence type="ECO:0000256" key="7">
    <source>
        <dbReference type="RuleBase" id="RU362106"/>
    </source>
</evidence>
<dbReference type="EC" id="2.1.1.-" evidence="7"/>
<reference evidence="8 9" key="1">
    <citation type="journal article" date="2020" name="ISME J.">
        <title>Uncovering the hidden diversity of litter-decomposition mechanisms in mushroom-forming fungi.</title>
        <authorList>
            <person name="Floudas D."/>
            <person name="Bentzer J."/>
            <person name="Ahren D."/>
            <person name="Johansson T."/>
            <person name="Persson P."/>
            <person name="Tunlid A."/>
        </authorList>
    </citation>
    <scope>NUCLEOTIDE SEQUENCE [LARGE SCALE GENOMIC DNA]</scope>
    <source>
        <strain evidence="8 9">CBS 661.87</strain>
    </source>
</reference>
<keyword evidence="2 7" id="KW-0489">Methyltransferase</keyword>
<dbReference type="InterPro" id="IPR023165">
    <property type="entry name" value="rRNA_Ade_diMease-like_C"/>
</dbReference>
<dbReference type="Gene3D" id="3.40.50.150">
    <property type="entry name" value="Vaccinia Virus protein VP39"/>
    <property type="match status" value="1"/>
</dbReference>
<dbReference type="Gene3D" id="1.10.8.100">
    <property type="entry name" value="Ribosomal RNA adenine dimethylase-like, domain 2"/>
    <property type="match status" value="1"/>
</dbReference>
<proteinExistence type="inferred from homology"/>
<dbReference type="GO" id="GO:0003723">
    <property type="term" value="F:RNA binding"/>
    <property type="evidence" value="ECO:0007669"/>
    <property type="project" value="UniProtKB-KW"/>
</dbReference>
<comment type="similarity">
    <text evidence="7">Belongs to the class I-like SAM-binding methyltransferase superfamily. rRNA adenine N(6)-methyltransferase family.</text>
</comment>
<comment type="subcellular location">
    <subcellularLocation>
        <location evidence="1">Mitochondrion</location>
    </subcellularLocation>
</comment>
<keyword evidence="9" id="KW-1185">Reference proteome</keyword>
<dbReference type="InterPro" id="IPR029063">
    <property type="entry name" value="SAM-dependent_MTases_sf"/>
</dbReference>
<dbReference type="GO" id="GO:0006391">
    <property type="term" value="P:transcription initiation at mitochondrial promoter"/>
    <property type="evidence" value="ECO:0007669"/>
    <property type="project" value="TreeGrafter"/>
</dbReference>
<dbReference type="SUPFAM" id="SSF53335">
    <property type="entry name" value="S-adenosyl-L-methionine-dependent methyltransferases"/>
    <property type="match status" value="1"/>
</dbReference>
<dbReference type="PANTHER" id="PTHR11727:SF17">
    <property type="entry name" value="DIMETHYLADENOSINE TRANSFERASE 1, MITOCHONDRIAL"/>
    <property type="match status" value="1"/>
</dbReference>
<dbReference type="Pfam" id="PF00398">
    <property type="entry name" value="RrnaAD"/>
    <property type="match status" value="1"/>
</dbReference>
<dbReference type="EMBL" id="JAACJP010000029">
    <property type="protein sequence ID" value="KAF5376226.1"/>
    <property type="molecule type" value="Genomic_DNA"/>
</dbReference>